<dbReference type="NCBIfam" id="TIGR00199">
    <property type="entry name" value="PncC_domain"/>
    <property type="match status" value="1"/>
</dbReference>
<evidence type="ECO:0000259" key="1">
    <source>
        <dbReference type="Pfam" id="PF02464"/>
    </source>
</evidence>
<evidence type="ECO:0000313" key="2">
    <source>
        <dbReference type="EMBL" id="CAB4547347.1"/>
    </source>
</evidence>
<dbReference type="InterPro" id="IPR008136">
    <property type="entry name" value="CinA_C"/>
</dbReference>
<feature type="domain" description="CinA C-terminal" evidence="1">
    <location>
        <begin position="2"/>
        <end position="158"/>
    </location>
</feature>
<name>A0A6J6C8H3_9ZZZZ</name>
<dbReference type="EMBL" id="CAEZST010000011">
    <property type="protein sequence ID" value="CAB4547347.1"/>
    <property type="molecule type" value="Genomic_DNA"/>
</dbReference>
<dbReference type="Gene3D" id="3.90.950.20">
    <property type="entry name" value="CinA-like"/>
    <property type="match status" value="1"/>
</dbReference>
<dbReference type="AlphaFoldDB" id="A0A6J6C8H3"/>
<accession>A0A6J6C8H3</accession>
<sequence length="162" mass="17063">MAQEIISDAFAKGLFIALAESITAGLVCSKLVDAPGSSKVVLGGINAYQDQIKTQTLGVSPSLLQMQSAVDPEVAAQMASGVRTKFASAMNLDEARVIGFSTTGVAGPDAVGLHEVGEVYLAISSERGTKVFAEHFSGTRFEIRQACLDRALVLLREEIGLF</sequence>
<dbReference type="InterPro" id="IPR036653">
    <property type="entry name" value="CinA-like_C"/>
</dbReference>
<dbReference type="Pfam" id="PF02464">
    <property type="entry name" value="CinA"/>
    <property type="match status" value="1"/>
</dbReference>
<gene>
    <name evidence="2" type="ORF">UFOPK1503_00759</name>
</gene>
<proteinExistence type="predicted"/>
<protein>
    <submittedName>
        <fullName evidence="2">Unannotated protein</fullName>
    </submittedName>
</protein>
<organism evidence="2">
    <name type="scientific">freshwater metagenome</name>
    <dbReference type="NCBI Taxonomy" id="449393"/>
    <lineage>
        <taxon>unclassified sequences</taxon>
        <taxon>metagenomes</taxon>
        <taxon>ecological metagenomes</taxon>
    </lineage>
</organism>
<reference evidence="2" key="1">
    <citation type="submission" date="2020-05" db="EMBL/GenBank/DDBJ databases">
        <authorList>
            <person name="Chiriac C."/>
            <person name="Salcher M."/>
            <person name="Ghai R."/>
            <person name="Kavagutti S V."/>
        </authorList>
    </citation>
    <scope>NUCLEOTIDE SEQUENCE</scope>
</reference>
<dbReference type="SUPFAM" id="SSF142433">
    <property type="entry name" value="CinA-like"/>
    <property type="match status" value="1"/>
</dbReference>